<accession>A0A4R5MEU7</accession>
<dbReference type="Gene3D" id="3.30.2310.20">
    <property type="entry name" value="RelE-like"/>
    <property type="match status" value="1"/>
</dbReference>
<dbReference type="OrthoDB" id="9798046at2"/>
<comment type="caution">
    <text evidence="3">The sequence shown here is derived from an EMBL/GenBank/DDBJ whole genome shotgun (WGS) entry which is preliminary data.</text>
</comment>
<dbReference type="AlphaFoldDB" id="A0A4R5MEU7"/>
<dbReference type="InterPro" id="IPR051803">
    <property type="entry name" value="TA_system_RelE-like_toxin"/>
</dbReference>
<evidence type="ECO:0000313" key="3">
    <source>
        <dbReference type="EMBL" id="TDG25434.1"/>
    </source>
</evidence>
<dbReference type="PANTHER" id="PTHR33755">
    <property type="entry name" value="TOXIN PARE1-RELATED"/>
    <property type="match status" value="1"/>
</dbReference>
<reference evidence="3 4" key="1">
    <citation type="submission" date="2019-03" db="EMBL/GenBank/DDBJ databases">
        <title>Paraburkholderia sp. 4M-K11, isolated from subtropical forest soil.</title>
        <authorList>
            <person name="Gao Z.-H."/>
            <person name="Qiu L.-H."/>
        </authorList>
    </citation>
    <scope>NUCLEOTIDE SEQUENCE [LARGE SCALE GENOMIC DNA]</scope>
    <source>
        <strain evidence="3 4">4M-K11</strain>
    </source>
</reference>
<dbReference type="Pfam" id="PF05016">
    <property type="entry name" value="ParE_toxin"/>
    <property type="match status" value="1"/>
</dbReference>
<dbReference type="NCBIfam" id="TIGR02385">
    <property type="entry name" value="RelE_StbE"/>
    <property type="match status" value="1"/>
</dbReference>
<dbReference type="PANTHER" id="PTHR33755:SF6">
    <property type="entry name" value="PLASMID STABILIZATION SYSTEM PROTEIN"/>
    <property type="match status" value="1"/>
</dbReference>
<dbReference type="InterPro" id="IPR007712">
    <property type="entry name" value="RelE/ParE_toxin"/>
</dbReference>
<dbReference type="EMBL" id="SMRP01000002">
    <property type="protein sequence ID" value="TDG25434.1"/>
    <property type="molecule type" value="Genomic_DNA"/>
</dbReference>
<comment type="similarity">
    <text evidence="1">Belongs to the RelE toxin family.</text>
</comment>
<gene>
    <name evidence="3" type="ORF">EYW47_06280</name>
</gene>
<dbReference type="InterPro" id="IPR035093">
    <property type="entry name" value="RelE/ParE_toxin_dom_sf"/>
</dbReference>
<sequence>MKIVWNQHALDDRDGNMEYVGNDSPAAAIEMDDEIERQVDALIIYPKIGRSGRILGTRELVISRTPYIAVYQLDEQERCVEILRILTNWQQWP</sequence>
<dbReference type="Proteomes" id="UP000295722">
    <property type="component" value="Unassembled WGS sequence"/>
</dbReference>
<name>A0A4R5MEU7_9BURK</name>
<protein>
    <submittedName>
        <fullName evidence="3">Type II toxin-antitoxin system RelE/ParE family toxin</fullName>
    </submittedName>
</protein>
<evidence type="ECO:0000256" key="1">
    <source>
        <dbReference type="ARBA" id="ARBA00006226"/>
    </source>
</evidence>
<evidence type="ECO:0000313" key="4">
    <source>
        <dbReference type="Proteomes" id="UP000295722"/>
    </source>
</evidence>
<keyword evidence="4" id="KW-1185">Reference proteome</keyword>
<evidence type="ECO:0000256" key="2">
    <source>
        <dbReference type="ARBA" id="ARBA00022649"/>
    </source>
</evidence>
<proteinExistence type="inferred from homology"/>
<keyword evidence="2" id="KW-1277">Toxin-antitoxin system</keyword>
<organism evidence="3 4">
    <name type="scientific">Paraburkholderia silviterrae</name>
    <dbReference type="NCBI Taxonomy" id="2528715"/>
    <lineage>
        <taxon>Bacteria</taxon>
        <taxon>Pseudomonadati</taxon>
        <taxon>Pseudomonadota</taxon>
        <taxon>Betaproteobacteria</taxon>
        <taxon>Burkholderiales</taxon>
        <taxon>Burkholderiaceae</taxon>
        <taxon>Paraburkholderia</taxon>
    </lineage>
</organism>